<accession>A0AAW1SM30</accession>
<name>A0AAW1SM30_9CHLO</name>
<dbReference type="EMBL" id="JALJOV010001380">
    <property type="protein sequence ID" value="KAK9848756.1"/>
    <property type="molecule type" value="Genomic_DNA"/>
</dbReference>
<reference evidence="1 2" key="1">
    <citation type="journal article" date="2024" name="Nat. Commun.">
        <title>Phylogenomics reveals the evolutionary origins of lichenization in chlorophyte algae.</title>
        <authorList>
            <person name="Puginier C."/>
            <person name="Libourel C."/>
            <person name="Otte J."/>
            <person name="Skaloud P."/>
            <person name="Haon M."/>
            <person name="Grisel S."/>
            <person name="Petersen M."/>
            <person name="Berrin J.G."/>
            <person name="Delaux P.M."/>
            <person name="Dal Grande F."/>
            <person name="Keller J."/>
        </authorList>
    </citation>
    <scope>NUCLEOTIDE SEQUENCE [LARGE SCALE GENOMIC DNA]</scope>
    <source>
        <strain evidence="1 2">SAG 2523</strain>
    </source>
</reference>
<gene>
    <name evidence="1" type="ORF">WJX84_004518</name>
</gene>
<evidence type="ECO:0000313" key="1">
    <source>
        <dbReference type="EMBL" id="KAK9848756.1"/>
    </source>
</evidence>
<comment type="caution">
    <text evidence="1">The sequence shown here is derived from an EMBL/GenBank/DDBJ whole genome shotgun (WGS) entry which is preliminary data.</text>
</comment>
<protein>
    <submittedName>
        <fullName evidence="1">Uncharacterized protein</fullName>
    </submittedName>
</protein>
<dbReference type="Proteomes" id="UP001485043">
    <property type="component" value="Unassembled WGS sequence"/>
</dbReference>
<proteinExistence type="predicted"/>
<feature type="non-terminal residue" evidence="1">
    <location>
        <position position="1"/>
    </location>
</feature>
<evidence type="ECO:0000313" key="2">
    <source>
        <dbReference type="Proteomes" id="UP001485043"/>
    </source>
</evidence>
<sequence>GRRIASFWIDLRAIDRHWAVRSMDQTVLFGVDANRSSFPCTCRLEML</sequence>
<dbReference type="AlphaFoldDB" id="A0AAW1SM30"/>
<keyword evidence="2" id="KW-1185">Reference proteome</keyword>
<organism evidence="1 2">
    <name type="scientific">Apatococcus fuscideae</name>
    <dbReference type="NCBI Taxonomy" id="2026836"/>
    <lineage>
        <taxon>Eukaryota</taxon>
        <taxon>Viridiplantae</taxon>
        <taxon>Chlorophyta</taxon>
        <taxon>core chlorophytes</taxon>
        <taxon>Trebouxiophyceae</taxon>
        <taxon>Chlorellales</taxon>
        <taxon>Chlorellaceae</taxon>
        <taxon>Apatococcus</taxon>
    </lineage>
</organism>